<keyword evidence="3 9" id="KW-0639">Primosome</keyword>
<keyword evidence="4 9" id="KW-0808">Transferase</keyword>
<keyword evidence="2 9" id="KW-0240">DNA-directed RNA polymerase</keyword>
<dbReference type="GO" id="GO:0003899">
    <property type="term" value="F:DNA-directed RNA polymerase activity"/>
    <property type="evidence" value="ECO:0007669"/>
    <property type="project" value="InterPro"/>
</dbReference>
<sequence>MERASDYDGGQCDPACKPLRLYYTHVYPFKALFLWLNHGVAPTSLFTKREFAMKLSNGRLIRRQFFQTVEQLQKRLCQCGATRFEIGAIYDDPPVAQSSFSAPQRLRKEFVIDIDITAYDDIRTCCTGKRICRRCWGFLAAAINVLEASLRLQFGYKSILWVFSGQRGVHCWVSDDSAIELKDAHRHAALGWLDVLKNAKGLKTSPAIRRSADLNSPLHPMIRFATSKIPCNFNQLILTTQDAFAWEDRWRCLLGKLSGGSLFQSSLAAAWEAEPERCSLDKWDDILAEAKDLPGYVSRPRRIGLQKSMEDMVLQCMYPRLDVQVSRRSEHLLKAPFCVHPDTGRICVPIDPSTVEEFNPDSVPTLTDILEEISTSQGEPGCLGR</sequence>
<proteinExistence type="inferred from homology"/>
<dbReference type="InterPro" id="IPR002755">
    <property type="entry name" value="DNA_primase_S"/>
</dbReference>
<keyword evidence="5" id="KW-0548">Nucleotidyltransferase</keyword>
<evidence type="ECO:0000256" key="6">
    <source>
        <dbReference type="ARBA" id="ARBA00022705"/>
    </source>
</evidence>
<comment type="similarity">
    <text evidence="1 9">Belongs to the eukaryotic-type primase small subunit family.</text>
</comment>
<evidence type="ECO:0000256" key="1">
    <source>
        <dbReference type="ARBA" id="ARBA00009762"/>
    </source>
</evidence>
<dbReference type="OrthoDB" id="19606at2759"/>
<dbReference type="NCBIfam" id="TIGR00335">
    <property type="entry name" value="primase_sml"/>
    <property type="match status" value="1"/>
</dbReference>
<dbReference type="GO" id="GO:0006269">
    <property type="term" value="P:DNA replication, synthesis of primer"/>
    <property type="evidence" value="ECO:0007669"/>
    <property type="project" value="UniProtKB-KW"/>
</dbReference>
<dbReference type="KEGG" id="adl:AURDEDRAFT_77401"/>
<keyword evidence="8" id="KW-0804">Transcription</keyword>
<evidence type="ECO:0000256" key="9">
    <source>
        <dbReference type="RuleBase" id="RU003514"/>
    </source>
</evidence>
<evidence type="ECO:0000256" key="8">
    <source>
        <dbReference type="ARBA" id="ARBA00023163"/>
    </source>
</evidence>
<keyword evidence="6 9" id="KW-0235">DNA replication</keyword>
<dbReference type="EC" id="2.7.7.-" evidence="9"/>
<organism evidence="10 11">
    <name type="scientific">Auricularia subglabra (strain TFB-10046 / SS5)</name>
    <name type="common">White-rot fungus</name>
    <name type="synonym">Auricularia delicata (strain TFB10046)</name>
    <dbReference type="NCBI Taxonomy" id="717982"/>
    <lineage>
        <taxon>Eukaryota</taxon>
        <taxon>Fungi</taxon>
        <taxon>Dikarya</taxon>
        <taxon>Basidiomycota</taxon>
        <taxon>Agaricomycotina</taxon>
        <taxon>Agaricomycetes</taxon>
        <taxon>Auriculariales</taxon>
        <taxon>Auriculariaceae</taxon>
        <taxon>Auricularia</taxon>
    </lineage>
</organism>
<reference evidence="11" key="1">
    <citation type="journal article" date="2012" name="Science">
        <title>The Paleozoic origin of enzymatic lignin decomposition reconstructed from 31 fungal genomes.</title>
        <authorList>
            <person name="Floudas D."/>
            <person name="Binder M."/>
            <person name="Riley R."/>
            <person name="Barry K."/>
            <person name="Blanchette R.A."/>
            <person name="Henrissat B."/>
            <person name="Martinez A.T."/>
            <person name="Otillar R."/>
            <person name="Spatafora J.W."/>
            <person name="Yadav J.S."/>
            <person name="Aerts A."/>
            <person name="Benoit I."/>
            <person name="Boyd A."/>
            <person name="Carlson A."/>
            <person name="Copeland A."/>
            <person name="Coutinho P.M."/>
            <person name="de Vries R.P."/>
            <person name="Ferreira P."/>
            <person name="Findley K."/>
            <person name="Foster B."/>
            <person name="Gaskell J."/>
            <person name="Glotzer D."/>
            <person name="Gorecki P."/>
            <person name="Heitman J."/>
            <person name="Hesse C."/>
            <person name="Hori C."/>
            <person name="Igarashi K."/>
            <person name="Jurgens J.A."/>
            <person name="Kallen N."/>
            <person name="Kersten P."/>
            <person name="Kohler A."/>
            <person name="Kuees U."/>
            <person name="Kumar T.K.A."/>
            <person name="Kuo A."/>
            <person name="LaButti K."/>
            <person name="Larrondo L.F."/>
            <person name="Lindquist E."/>
            <person name="Ling A."/>
            <person name="Lombard V."/>
            <person name="Lucas S."/>
            <person name="Lundell T."/>
            <person name="Martin R."/>
            <person name="McLaughlin D.J."/>
            <person name="Morgenstern I."/>
            <person name="Morin E."/>
            <person name="Murat C."/>
            <person name="Nagy L.G."/>
            <person name="Nolan M."/>
            <person name="Ohm R.A."/>
            <person name="Patyshakuliyeva A."/>
            <person name="Rokas A."/>
            <person name="Ruiz-Duenas F.J."/>
            <person name="Sabat G."/>
            <person name="Salamov A."/>
            <person name="Samejima M."/>
            <person name="Schmutz J."/>
            <person name="Slot J.C."/>
            <person name="St John F."/>
            <person name="Stenlid J."/>
            <person name="Sun H."/>
            <person name="Sun S."/>
            <person name="Syed K."/>
            <person name="Tsang A."/>
            <person name="Wiebenga A."/>
            <person name="Young D."/>
            <person name="Pisabarro A."/>
            <person name="Eastwood D.C."/>
            <person name="Martin F."/>
            <person name="Cullen D."/>
            <person name="Grigoriev I.V."/>
            <person name="Hibbett D.S."/>
        </authorList>
    </citation>
    <scope>NUCLEOTIDE SEQUENCE [LARGE SCALE GENOMIC DNA]</scope>
    <source>
        <strain evidence="11">TFB10046</strain>
    </source>
</reference>
<dbReference type="InterPro" id="IPR014052">
    <property type="entry name" value="DNA_primase_ssu_euk/arc"/>
</dbReference>
<dbReference type="OMA" id="ATRFEIG"/>
<dbReference type="PANTHER" id="PTHR10536">
    <property type="entry name" value="DNA PRIMASE SMALL SUBUNIT"/>
    <property type="match status" value="1"/>
</dbReference>
<dbReference type="eggNOG" id="KOG2851">
    <property type="taxonomic scope" value="Eukaryota"/>
</dbReference>
<dbReference type="EMBL" id="JH688590">
    <property type="protein sequence ID" value="EJD32869.1"/>
    <property type="molecule type" value="Genomic_DNA"/>
</dbReference>
<gene>
    <name evidence="10" type="ORF">AURDEDRAFT_77401</name>
</gene>
<evidence type="ECO:0000256" key="2">
    <source>
        <dbReference type="ARBA" id="ARBA00022478"/>
    </source>
</evidence>
<accession>J0CRI3</accession>
<evidence type="ECO:0000256" key="4">
    <source>
        <dbReference type="ARBA" id="ARBA00022679"/>
    </source>
</evidence>
<evidence type="ECO:0000256" key="5">
    <source>
        <dbReference type="ARBA" id="ARBA00022695"/>
    </source>
</evidence>
<keyword evidence="7" id="KW-0479">Metal-binding</keyword>
<protein>
    <recommendedName>
        <fullName evidence="9">DNA primase</fullName>
        <ecNumber evidence="9">2.7.7.-</ecNumber>
    </recommendedName>
</protein>
<evidence type="ECO:0000256" key="7">
    <source>
        <dbReference type="ARBA" id="ARBA00022723"/>
    </source>
</evidence>
<evidence type="ECO:0000313" key="11">
    <source>
        <dbReference type="Proteomes" id="UP000006514"/>
    </source>
</evidence>
<dbReference type="Pfam" id="PF01896">
    <property type="entry name" value="DNA_primase_S"/>
    <property type="match status" value="1"/>
</dbReference>
<dbReference type="SUPFAM" id="SSF56747">
    <property type="entry name" value="Prim-pol domain"/>
    <property type="match status" value="1"/>
</dbReference>
<evidence type="ECO:0000256" key="3">
    <source>
        <dbReference type="ARBA" id="ARBA00022515"/>
    </source>
</evidence>
<keyword evidence="11" id="KW-1185">Reference proteome</keyword>
<dbReference type="GO" id="GO:0046872">
    <property type="term" value="F:metal ion binding"/>
    <property type="evidence" value="ECO:0007669"/>
    <property type="project" value="UniProtKB-KW"/>
</dbReference>
<dbReference type="AlphaFoldDB" id="J0CRI3"/>
<dbReference type="Proteomes" id="UP000006514">
    <property type="component" value="Unassembled WGS sequence"/>
</dbReference>
<name>J0CRI3_AURST</name>
<dbReference type="InParanoid" id="J0CRI3"/>
<evidence type="ECO:0000313" key="10">
    <source>
        <dbReference type="EMBL" id="EJD32869.1"/>
    </source>
</evidence>
<dbReference type="GO" id="GO:0005658">
    <property type="term" value="C:alpha DNA polymerase:primase complex"/>
    <property type="evidence" value="ECO:0007669"/>
    <property type="project" value="UniProtKB-ARBA"/>
</dbReference>
<dbReference type="Gene3D" id="3.90.920.10">
    <property type="entry name" value="DNA primase, PRIM domain"/>
    <property type="match status" value="1"/>
</dbReference>